<dbReference type="InterPro" id="IPR037294">
    <property type="entry name" value="ABC_BtuC-like"/>
</dbReference>
<dbReference type="Gene3D" id="1.10.3470.10">
    <property type="entry name" value="ABC transporter involved in vitamin B12 uptake, BtuC"/>
    <property type="match status" value="1"/>
</dbReference>
<reference evidence="8" key="2">
    <citation type="submission" date="2022-10" db="EMBL/GenBank/DDBJ databases">
        <authorList>
            <person name="Aronson H.S."/>
        </authorList>
    </citation>
    <scope>NUCLEOTIDE SEQUENCE</scope>
    <source>
        <strain evidence="8">RS19-109</strain>
    </source>
</reference>
<feature type="transmembrane region" description="Helical" evidence="7">
    <location>
        <begin position="14"/>
        <end position="36"/>
    </location>
</feature>
<evidence type="ECO:0000256" key="4">
    <source>
        <dbReference type="ARBA" id="ARBA00022989"/>
    </source>
</evidence>
<keyword evidence="9" id="KW-1185">Reference proteome</keyword>
<evidence type="ECO:0000256" key="6">
    <source>
        <dbReference type="RuleBase" id="RU003943"/>
    </source>
</evidence>
<keyword evidence="3 6" id="KW-0812">Transmembrane</keyword>
<gene>
    <name evidence="8" type="ORF">OLX77_10760</name>
</gene>
<protein>
    <submittedName>
        <fullName evidence="8">Metal ABC transporter permease</fullName>
    </submittedName>
</protein>
<evidence type="ECO:0000313" key="9">
    <source>
        <dbReference type="Proteomes" id="UP001154240"/>
    </source>
</evidence>
<comment type="similarity">
    <text evidence="2 6">Belongs to the ABC-3 integral membrane protein family.</text>
</comment>
<sequence>MEFLNALADPAIPFLRYAFVAGILASLSFGIIGTYVVARRITYIAGAIAHCVLGGIGAGLYCQHKLGVTWFGPLTGAIVAALLAAIIIGLVSLHANQREDTAIGALWAIGMAIGLLFIAKTPGYIEPMSYLFGNILLISKYDLWMVLLLDGLVVGTATLFYHKFLAVCFDEEYARLRGVRTDLYYLLLLCLTALTVVLLVRVVGIVMVIALLTLPAAVASNFAKGLWQMMVLATLFCIAFIGSGLAISYNFDLPSGPTIIVIAGLVYLGASGLRHFAPRKN</sequence>
<dbReference type="PANTHER" id="PTHR30477:SF18">
    <property type="entry name" value="METAL TRANSPORT SYSTEM MEMBRANE PROTEIN CT_417-RELATED"/>
    <property type="match status" value="1"/>
</dbReference>
<dbReference type="RefSeq" id="WP_307633597.1">
    <property type="nucleotide sequence ID" value="NZ_JAPHEH010000001.1"/>
</dbReference>
<dbReference type="Proteomes" id="UP001154240">
    <property type="component" value="Unassembled WGS sequence"/>
</dbReference>
<evidence type="ECO:0000256" key="1">
    <source>
        <dbReference type="ARBA" id="ARBA00004141"/>
    </source>
</evidence>
<feature type="transmembrane region" description="Helical" evidence="7">
    <location>
        <begin position="226"/>
        <end position="247"/>
    </location>
</feature>
<evidence type="ECO:0000256" key="5">
    <source>
        <dbReference type="ARBA" id="ARBA00023136"/>
    </source>
</evidence>
<feature type="transmembrane region" description="Helical" evidence="7">
    <location>
        <begin position="183"/>
        <end position="214"/>
    </location>
</feature>
<feature type="transmembrane region" description="Helical" evidence="7">
    <location>
        <begin position="259"/>
        <end position="277"/>
    </location>
</feature>
<dbReference type="AlphaFoldDB" id="A0A9X4RM10"/>
<dbReference type="Pfam" id="PF00950">
    <property type="entry name" value="ABC-3"/>
    <property type="match status" value="1"/>
</dbReference>
<evidence type="ECO:0000313" key="8">
    <source>
        <dbReference type="EMBL" id="MDG4476631.1"/>
    </source>
</evidence>
<evidence type="ECO:0000256" key="2">
    <source>
        <dbReference type="ARBA" id="ARBA00008034"/>
    </source>
</evidence>
<dbReference type="SUPFAM" id="SSF81345">
    <property type="entry name" value="ABC transporter involved in vitamin B12 uptake, BtuC"/>
    <property type="match status" value="1"/>
</dbReference>
<dbReference type="GO" id="GO:0043190">
    <property type="term" value="C:ATP-binding cassette (ABC) transporter complex"/>
    <property type="evidence" value="ECO:0007669"/>
    <property type="project" value="InterPro"/>
</dbReference>
<dbReference type="GO" id="GO:0055085">
    <property type="term" value="P:transmembrane transport"/>
    <property type="evidence" value="ECO:0007669"/>
    <property type="project" value="InterPro"/>
</dbReference>
<dbReference type="InterPro" id="IPR001626">
    <property type="entry name" value="ABC_TroCD"/>
</dbReference>
<reference evidence="8" key="1">
    <citation type="journal article" date="2022" name="bioRxiv">
        <title>Thiovibrio frasassiensisgen. nov., sp. nov., an autotrophic, elemental sulfur disproportionating bacterium isolated from sulfidic karst sediment, and proposal of Thiovibrionaceae fam. nov.</title>
        <authorList>
            <person name="Aronson H."/>
            <person name="Thomas C."/>
            <person name="Bhattacharyya M."/>
            <person name="Eckstein S."/>
            <person name="Jensen S."/>
            <person name="Barco R."/>
            <person name="Macalady J."/>
            <person name="Amend J."/>
        </authorList>
    </citation>
    <scope>NUCLEOTIDE SEQUENCE</scope>
    <source>
        <strain evidence="8">RS19-109</strain>
    </source>
</reference>
<feature type="transmembrane region" description="Helical" evidence="7">
    <location>
        <begin position="103"/>
        <end position="123"/>
    </location>
</feature>
<feature type="transmembrane region" description="Helical" evidence="7">
    <location>
        <begin position="67"/>
        <end position="91"/>
    </location>
</feature>
<dbReference type="EMBL" id="JAPHEH010000001">
    <property type="protein sequence ID" value="MDG4476631.1"/>
    <property type="molecule type" value="Genomic_DNA"/>
</dbReference>
<feature type="transmembrane region" description="Helical" evidence="7">
    <location>
        <begin position="43"/>
        <end position="61"/>
    </location>
</feature>
<name>A0A9X4RM10_9BACT</name>
<dbReference type="PANTHER" id="PTHR30477">
    <property type="entry name" value="ABC-TRANSPORTER METAL-BINDING PROTEIN"/>
    <property type="match status" value="1"/>
</dbReference>
<proteinExistence type="inferred from homology"/>
<comment type="caution">
    <text evidence="8">The sequence shown here is derived from an EMBL/GenBank/DDBJ whole genome shotgun (WGS) entry which is preliminary data.</text>
</comment>
<organism evidence="8 9">
    <name type="scientific">Thiovibrio frasassiensis</name>
    <dbReference type="NCBI Taxonomy" id="2984131"/>
    <lineage>
        <taxon>Bacteria</taxon>
        <taxon>Pseudomonadati</taxon>
        <taxon>Thermodesulfobacteriota</taxon>
        <taxon>Desulfobulbia</taxon>
        <taxon>Desulfobulbales</taxon>
        <taxon>Thiovibrionaceae</taxon>
        <taxon>Thiovibrio</taxon>
    </lineage>
</organism>
<keyword evidence="6" id="KW-0813">Transport</keyword>
<evidence type="ECO:0000256" key="3">
    <source>
        <dbReference type="ARBA" id="ARBA00022692"/>
    </source>
</evidence>
<comment type="subcellular location">
    <subcellularLocation>
        <location evidence="6">Cell membrane</location>
        <topology evidence="6">Multi-pass membrane protein</topology>
    </subcellularLocation>
    <subcellularLocation>
        <location evidence="1">Membrane</location>
        <topology evidence="1">Multi-pass membrane protein</topology>
    </subcellularLocation>
</comment>
<keyword evidence="4 7" id="KW-1133">Transmembrane helix</keyword>
<keyword evidence="5 7" id="KW-0472">Membrane</keyword>
<dbReference type="GO" id="GO:0010043">
    <property type="term" value="P:response to zinc ion"/>
    <property type="evidence" value="ECO:0007669"/>
    <property type="project" value="TreeGrafter"/>
</dbReference>
<accession>A0A9X4RM10</accession>
<feature type="transmembrane region" description="Helical" evidence="7">
    <location>
        <begin position="143"/>
        <end position="162"/>
    </location>
</feature>
<evidence type="ECO:0000256" key="7">
    <source>
        <dbReference type="SAM" id="Phobius"/>
    </source>
</evidence>